<evidence type="ECO:0000256" key="2">
    <source>
        <dbReference type="SAM" id="Phobius"/>
    </source>
</evidence>
<dbReference type="EMBL" id="LT969426">
    <property type="protein sequence ID" value="SOV10909.1"/>
    <property type="molecule type" value="Genomic_DNA"/>
</dbReference>
<dbReference type="SUPFAM" id="SSF58038">
    <property type="entry name" value="SNARE fusion complex"/>
    <property type="match status" value="1"/>
</dbReference>
<dbReference type="InterPro" id="IPR038407">
    <property type="entry name" value="v-SNARE_N_sf"/>
</dbReference>
<keyword evidence="5" id="KW-1185">Reference proteome</keyword>
<dbReference type="InterPro" id="IPR007705">
    <property type="entry name" value="Vesicle_trsprt_v-SNARE_N"/>
</dbReference>
<feature type="transmembrane region" description="Helical" evidence="2">
    <location>
        <begin position="172"/>
        <end position="195"/>
    </location>
</feature>
<dbReference type="Gene3D" id="1.20.5.110">
    <property type="match status" value="1"/>
</dbReference>
<dbReference type="Pfam" id="PF05008">
    <property type="entry name" value="V-SNARE"/>
    <property type="match status" value="1"/>
</dbReference>
<dbReference type="Gene3D" id="1.20.58.400">
    <property type="entry name" value="t-snare proteins"/>
    <property type="match status" value="1"/>
</dbReference>
<keyword evidence="2" id="KW-1133">Transmembrane helix</keyword>
<dbReference type="SUPFAM" id="SSF47661">
    <property type="entry name" value="t-snare proteins"/>
    <property type="match status" value="1"/>
</dbReference>
<evidence type="ECO:0000313" key="5">
    <source>
        <dbReference type="Proteomes" id="UP000831156"/>
    </source>
</evidence>
<accession>A0ABY1UHP3</accession>
<sequence length="198" mass="23821">MITYSEYFDDYVEDLNRYLHKIKHSIYNITNKEDYNKIREYIFEAEKCIKQINIEINSLPKGSNKIINQINTYNFDLKKYKDIVKKMSADYYSEEYLNSRQYDMTKKYKEGVDFLKESERRAQDIEDIGYTIMSELNSQRSAILRTKHHTDETRQEQNRVKRMLLSIYQNKLVFKGLLILIIILLVIANIGVIIYKIR</sequence>
<evidence type="ECO:0000259" key="3">
    <source>
        <dbReference type="Pfam" id="PF05008"/>
    </source>
</evidence>
<feature type="domain" description="Vesicle transport v-SNARE N-terminal" evidence="3">
    <location>
        <begin position="5"/>
        <end position="86"/>
    </location>
</feature>
<dbReference type="CDD" id="cd15862">
    <property type="entry name" value="SNARE_Vti1"/>
    <property type="match status" value="1"/>
</dbReference>
<dbReference type="Proteomes" id="UP000831156">
    <property type="component" value="Chromosome 3"/>
</dbReference>
<proteinExistence type="inferred from homology"/>
<organism evidence="4 5">
    <name type="scientific">Plasmodium gaboni</name>
    <dbReference type="NCBI Taxonomy" id="647221"/>
    <lineage>
        <taxon>Eukaryota</taxon>
        <taxon>Sar</taxon>
        <taxon>Alveolata</taxon>
        <taxon>Apicomplexa</taxon>
        <taxon>Aconoidasida</taxon>
        <taxon>Haemosporida</taxon>
        <taxon>Plasmodiidae</taxon>
        <taxon>Plasmodium</taxon>
        <taxon>Plasmodium (Laverania)</taxon>
    </lineage>
</organism>
<gene>
    <name evidence="4" type="ORF">PGABG01_0313400</name>
</gene>
<dbReference type="InterPro" id="IPR010989">
    <property type="entry name" value="SNARE"/>
</dbReference>
<comment type="similarity">
    <text evidence="1">Belongs to the VTI1 family.</text>
</comment>
<reference evidence="4" key="1">
    <citation type="submission" date="2016-09" db="EMBL/GenBank/DDBJ databases">
        <authorList>
            <consortium name="Pathogen Informatics"/>
            <person name="Sun Q."/>
            <person name="Inoue M."/>
        </authorList>
    </citation>
    <scope>NUCLEOTIDE SEQUENCE</scope>
</reference>
<keyword evidence="2" id="KW-0472">Membrane</keyword>
<evidence type="ECO:0000256" key="1">
    <source>
        <dbReference type="ARBA" id="ARBA00006108"/>
    </source>
</evidence>
<protein>
    <submittedName>
        <fullName evidence="4">Vesicle transport v-SNARE protein, putative</fullName>
    </submittedName>
</protein>
<keyword evidence="2" id="KW-0812">Transmembrane</keyword>
<evidence type="ECO:0000313" key="4">
    <source>
        <dbReference type="EMBL" id="SOV10909.1"/>
    </source>
</evidence>
<name>A0ABY1UHP3_9APIC</name>